<dbReference type="InterPro" id="IPR007383">
    <property type="entry name" value="DUF445"/>
</dbReference>
<dbReference type="Pfam" id="PF04286">
    <property type="entry name" value="DUF445"/>
    <property type="match status" value="1"/>
</dbReference>
<evidence type="ECO:0000256" key="3">
    <source>
        <dbReference type="ARBA" id="ARBA00022692"/>
    </source>
</evidence>
<feature type="transmembrane region" description="Helical" evidence="6">
    <location>
        <begin position="178"/>
        <end position="200"/>
    </location>
</feature>
<comment type="subcellular location">
    <subcellularLocation>
        <location evidence="1">Endomembrane system</location>
    </subcellularLocation>
</comment>
<organism evidence="7 8">
    <name type="scientific">Desulfoplanes formicivorans</name>
    <dbReference type="NCBI Taxonomy" id="1592317"/>
    <lineage>
        <taxon>Bacteria</taxon>
        <taxon>Pseudomonadati</taxon>
        <taxon>Thermodesulfobacteriota</taxon>
        <taxon>Desulfovibrionia</taxon>
        <taxon>Desulfovibrionales</taxon>
        <taxon>Desulfoplanaceae</taxon>
        <taxon>Desulfoplanes</taxon>
    </lineage>
</organism>
<keyword evidence="4 6" id="KW-1133">Transmembrane helix</keyword>
<name>A0A194AFE2_9BACT</name>
<comment type="caution">
    <text evidence="7">The sequence shown here is derived from an EMBL/GenBank/DDBJ whole genome shotgun (WGS) entry which is preliminary data.</text>
</comment>
<keyword evidence="5 6" id="KW-0472">Membrane</keyword>
<dbReference type="PANTHER" id="PTHR35791">
    <property type="entry name" value="UPF0754 MEMBRANE PROTEIN YHEB"/>
    <property type="match status" value="1"/>
</dbReference>
<evidence type="ECO:0000256" key="6">
    <source>
        <dbReference type="SAM" id="Phobius"/>
    </source>
</evidence>
<evidence type="ECO:0000313" key="7">
    <source>
        <dbReference type="EMBL" id="GAU07499.1"/>
    </source>
</evidence>
<sequence length="204" mass="23164">MKWMMFVAAPVICAFIGWLTNYLAVKMLFHPRKPIKIFSLTIQGIFPKRKKALAANLAMMVQDNLISEKDVAAVIDSPEFAATFREMIQEGLETFVREKLVGIHPMVGMFLNDETMEKIRGLLASQLDEIVPQFLKRGAQEVEDRFDVARLVREKVEGFSMDQLELLLVSIMQKEFRFIELVGAVLGFVIGIFQSLFFLLGGSL</sequence>
<evidence type="ECO:0000313" key="8">
    <source>
        <dbReference type="Proteomes" id="UP000095200"/>
    </source>
</evidence>
<protein>
    <recommendedName>
        <fullName evidence="9">DUF445 domain-containing protein</fullName>
    </recommendedName>
</protein>
<comment type="similarity">
    <text evidence="2">Belongs to the UPF0754 family.</text>
</comment>
<dbReference type="AlphaFoldDB" id="A0A194AFE2"/>
<dbReference type="EMBL" id="BDFE01000004">
    <property type="protein sequence ID" value="GAU07499.1"/>
    <property type="molecule type" value="Genomic_DNA"/>
</dbReference>
<proteinExistence type="inferred from homology"/>
<evidence type="ECO:0000256" key="4">
    <source>
        <dbReference type="ARBA" id="ARBA00022989"/>
    </source>
</evidence>
<accession>A0A194AFE2</accession>
<evidence type="ECO:0000256" key="1">
    <source>
        <dbReference type="ARBA" id="ARBA00004308"/>
    </source>
</evidence>
<dbReference type="OrthoDB" id="3631561at2"/>
<evidence type="ECO:0000256" key="5">
    <source>
        <dbReference type="ARBA" id="ARBA00023136"/>
    </source>
</evidence>
<evidence type="ECO:0008006" key="9">
    <source>
        <dbReference type="Google" id="ProtNLM"/>
    </source>
</evidence>
<evidence type="ECO:0000256" key="2">
    <source>
        <dbReference type="ARBA" id="ARBA00008053"/>
    </source>
</evidence>
<dbReference type="PANTHER" id="PTHR35791:SF1">
    <property type="entry name" value="UPF0754 MEMBRANE PROTEIN YHEB"/>
    <property type="match status" value="1"/>
</dbReference>
<dbReference type="GO" id="GO:0012505">
    <property type="term" value="C:endomembrane system"/>
    <property type="evidence" value="ECO:0007669"/>
    <property type="project" value="UniProtKB-SubCell"/>
</dbReference>
<keyword evidence="8" id="KW-1185">Reference proteome</keyword>
<keyword evidence="3 6" id="KW-0812">Transmembrane</keyword>
<dbReference type="Proteomes" id="UP000095200">
    <property type="component" value="Unassembled WGS sequence"/>
</dbReference>
<gene>
    <name evidence="7" type="ORF">DPF_0184</name>
</gene>
<reference evidence="8" key="1">
    <citation type="submission" date="2016-06" db="EMBL/GenBank/DDBJ databases">
        <title>Draft genome sequence of Desulfoplanes formicivorans strain Pf12B.</title>
        <authorList>
            <person name="Watanabe M."/>
            <person name="Kojima H."/>
            <person name="Fukui M."/>
        </authorList>
    </citation>
    <scope>NUCLEOTIDE SEQUENCE [LARGE SCALE GENOMIC DNA]</scope>
    <source>
        <strain evidence="8">Pf12B</strain>
    </source>
</reference>
<feature type="transmembrane region" description="Helical" evidence="6">
    <location>
        <begin position="6"/>
        <end position="25"/>
    </location>
</feature>
<dbReference type="RefSeq" id="WP_069856997.1">
    <property type="nucleotide sequence ID" value="NZ_BDFE01000004.1"/>
</dbReference>